<protein>
    <submittedName>
        <fullName evidence="2">Uncharacterized protein</fullName>
    </submittedName>
</protein>
<feature type="transmembrane region" description="Helical" evidence="1">
    <location>
        <begin position="256"/>
        <end position="283"/>
    </location>
</feature>
<feature type="transmembrane region" description="Helical" evidence="1">
    <location>
        <begin position="18"/>
        <end position="39"/>
    </location>
</feature>
<feature type="transmembrane region" description="Helical" evidence="1">
    <location>
        <begin position="295"/>
        <end position="314"/>
    </location>
</feature>
<gene>
    <name evidence="2" type="ORF">IFM89_033495</name>
</gene>
<dbReference type="PANTHER" id="PTHR12242">
    <property type="entry name" value="OS02G0130600 PROTEIN-RELATED"/>
    <property type="match status" value="1"/>
</dbReference>
<keyword evidence="1" id="KW-0472">Membrane</keyword>
<dbReference type="GO" id="GO:0016020">
    <property type="term" value="C:membrane"/>
    <property type="evidence" value="ECO:0007669"/>
    <property type="project" value="TreeGrafter"/>
</dbReference>
<organism evidence="2 3">
    <name type="scientific">Coptis chinensis</name>
    <dbReference type="NCBI Taxonomy" id="261450"/>
    <lineage>
        <taxon>Eukaryota</taxon>
        <taxon>Viridiplantae</taxon>
        <taxon>Streptophyta</taxon>
        <taxon>Embryophyta</taxon>
        <taxon>Tracheophyta</taxon>
        <taxon>Spermatophyta</taxon>
        <taxon>Magnoliopsida</taxon>
        <taxon>Ranunculales</taxon>
        <taxon>Ranunculaceae</taxon>
        <taxon>Coptidoideae</taxon>
        <taxon>Coptis</taxon>
    </lineage>
</organism>
<evidence type="ECO:0000313" key="3">
    <source>
        <dbReference type="Proteomes" id="UP000631114"/>
    </source>
</evidence>
<keyword evidence="1" id="KW-0812">Transmembrane</keyword>
<proteinExistence type="predicted"/>
<dbReference type="EMBL" id="JADFTS010000005">
    <property type="protein sequence ID" value="KAF9607288.1"/>
    <property type="molecule type" value="Genomic_DNA"/>
</dbReference>
<feature type="transmembrane region" description="Helical" evidence="1">
    <location>
        <begin position="230"/>
        <end position="249"/>
    </location>
</feature>
<dbReference type="PANTHER" id="PTHR12242:SF22">
    <property type="entry name" value="OS02G0130600 PROTEIN"/>
    <property type="match status" value="1"/>
</dbReference>
<sequence length="334" mass="38720">MVNMADTDTTTLDYWLNWRFLLCFIWVLSCTILASFLIWRYERSKPEDASPRQQETTRWSLCAEEAWMPCVKGIHPAWLLAYRVFAFLMLLSLIVTDVVLDGFGVFFYYTQWTFALVTIYFGLGSLLSIYGCFQCNNKVGGNHLSFDAEQGSYVAPTYEGNGNTCDIDKNICMRNIQQYPVHPNAGNWDFIFQVLFQMNAGAVILTDCVFWFIIYPFLTASDHSLTVLKIVTHSINAVFLLGDTALNSLRFPWFRIAYFTLWTAAFVIFQWVVHACVSIWWPYPILDLSSPFAPVWYLMVALMHFPCYGFYYLLVKIKGYFLSQCSPHSYQLLK</sequence>
<dbReference type="OrthoDB" id="419711at2759"/>
<dbReference type="Proteomes" id="UP000631114">
    <property type="component" value="Unassembled WGS sequence"/>
</dbReference>
<reference evidence="2 3" key="1">
    <citation type="submission" date="2020-10" db="EMBL/GenBank/DDBJ databases">
        <title>The Coptis chinensis genome and diversification of protoberbering-type alkaloids.</title>
        <authorList>
            <person name="Wang B."/>
            <person name="Shu S."/>
            <person name="Song C."/>
            <person name="Liu Y."/>
        </authorList>
    </citation>
    <scope>NUCLEOTIDE SEQUENCE [LARGE SCALE GENOMIC DNA]</scope>
    <source>
        <strain evidence="2">HL-2020</strain>
        <tissue evidence="2">Leaf</tissue>
    </source>
</reference>
<evidence type="ECO:0000256" key="1">
    <source>
        <dbReference type="SAM" id="Phobius"/>
    </source>
</evidence>
<keyword evidence="1" id="KW-1133">Transmembrane helix</keyword>
<accession>A0A835I1D0</accession>
<comment type="caution">
    <text evidence="2">The sequence shown here is derived from an EMBL/GenBank/DDBJ whole genome shotgun (WGS) entry which is preliminary data.</text>
</comment>
<evidence type="ECO:0000313" key="2">
    <source>
        <dbReference type="EMBL" id="KAF9607288.1"/>
    </source>
</evidence>
<keyword evidence="3" id="KW-1185">Reference proteome</keyword>
<feature type="transmembrane region" description="Helical" evidence="1">
    <location>
        <begin position="80"/>
        <end position="100"/>
    </location>
</feature>
<feature type="transmembrane region" description="Helical" evidence="1">
    <location>
        <begin position="200"/>
        <end position="218"/>
    </location>
</feature>
<dbReference type="AlphaFoldDB" id="A0A835I1D0"/>
<name>A0A835I1D0_9MAGN</name>
<feature type="transmembrane region" description="Helical" evidence="1">
    <location>
        <begin position="112"/>
        <end position="133"/>
    </location>
</feature>